<accession>A0A9W6R127</accession>
<name>A0A9W6R127_9PSEU</name>
<keyword evidence="2" id="KW-1185">Reference proteome</keyword>
<evidence type="ECO:0000313" key="1">
    <source>
        <dbReference type="EMBL" id="GLY65702.1"/>
    </source>
</evidence>
<reference evidence="1" key="1">
    <citation type="submission" date="2023-03" db="EMBL/GenBank/DDBJ databases">
        <title>Amycolatopsis taiwanensis NBRC 103393.</title>
        <authorList>
            <person name="Ichikawa N."/>
            <person name="Sato H."/>
            <person name="Tonouchi N."/>
        </authorList>
    </citation>
    <scope>NUCLEOTIDE SEQUENCE</scope>
    <source>
        <strain evidence="1">NBRC 103393</strain>
    </source>
</reference>
<sequence>MNRAMYETIYGALAGTAAGMNVPQWTIETMREVAAGRSDVRAVRHPLGFVCLPLERAGERGVCVHVWSAQLRAGQATTSTVHAHSWDLVSYVLYGRLRNELVDVADDLEAPTHRLCEVSSDAAGDEIRRTGRLVRRGGSVSEVHQRGDVYGLPAGVFHETVPEGETATVALGSGRPGAVDLALGGLHTGTHRVRRQLCDRHETAHAATVVLERIGQVGQPRAEDPCGCTKR</sequence>
<protein>
    <submittedName>
        <fullName evidence="1">Uncharacterized protein</fullName>
    </submittedName>
</protein>
<dbReference type="SUPFAM" id="SSF51182">
    <property type="entry name" value="RmlC-like cupins"/>
    <property type="match status" value="1"/>
</dbReference>
<evidence type="ECO:0000313" key="2">
    <source>
        <dbReference type="Proteomes" id="UP001165136"/>
    </source>
</evidence>
<comment type="caution">
    <text evidence="1">The sequence shown here is derived from an EMBL/GenBank/DDBJ whole genome shotgun (WGS) entry which is preliminary data.</text>
</comment>
<dbReference type="Proteomes" id="UP001165136">
    <property type="component" value="Unassembled WGS sequence"/>
</dbReference>
<organism evidence="1 2">
    <name type="scientific">Amycolatopsis taiwanensis</name>
    <dbReference type="NCBI Taxonomy" id="342230"/>
    <lineage>
        <taxon>Bacteria</taxon>
        <taxon>Bacillati</taxon>
        <taxon>Actinomycetota</taxon>
        <taxon>Actinomycetes</taxon>
        <taxon>Pseudonocardiales</taxon>
        <taxon>Pseudonocardiaceae</taxon>
        <taxon>Amycolatopsis</taxon>
    </lineage>
</organism>
<proteinExistence type="predicted"/>
<dbReference type="InterPro" id="IPR011051">
    <property type="entry name" value="RmlC_Cupin_sf"/>
</dbReference>
<dbReference type="AlphaFoldDB" id="A0A9W6R127"/>
<gene>
    <name evidence="1" type="ORF">Atai01_23210</name>
</gene>
<dbReference type="EMBL" id="BSTI01000004">
    <property type="protein sequence ID" value="GLY65702.1"/>
    <property type="molecule type" value="Genomic_DNA"/>
</dbReference>